<evidence type="ECO:0000313" key="1">
    <source>
        <dbReference type="EMBL" id="KFB72822.1"/>
    </source>
</evidence>
<comment type="caution">
    <text evidence="1">The sequence shown here is derived from an EMBL/GenBank/DDBJ whole genome shotgun (WGS) entry which is preliminary data.</text>
</comment>
<evidence type="ECO:0000313" key="2">
    <source>
        <dbReference type="Proteomes" id="UP000020077"/>
    </source>
</evidence>
<dbReference type="Proteomes" id="UP000020077">
    <property type="component" value="Unassembled WGS sequence"/>
</dbReference>
<accession>A0A080LVU4</accession>
<dbReference type="EMBL" id="JDVG02000332">
    <property type="protein sequence ID" value="KFB72822.1"/>
    <property type="molecule type" value="Genomic_DNA"/>
</dbReference>
<reference evidence="1 2" key="1">
    <citation type="submission" date="2014-02" db="EMBL/GenBank/DDBJ databases">
        <title>Expanding our view of genomic diversity in Candidatus Accumulibacter clades.</title>
        <authorList>
            <person name="Skennerton C.T."/>
            <person name="Barr J.J."/>
            <person name="Slater F.R."/>
            <person name="Bond P.L."/>
            <person name="Tyson G.W."/>
        </authorList>
    </citation>
    <scope>NUCLEOTIDE SEQUENCE [LARGE SCALE GENOMIC DNA]</scope>
    <source>
        <strain evidence="2">BA-91</strain>
    </source>
</reference>
<sequence length="60" mass="6553">MLDRFAFEHQASIAEHRNDLCCAIRKVAEVLAGQVEHLFVDFVDTHFVARPAVAGEGSGA</sequence>
<gene>
    <name evidence="1" type="ORF">AW09_001952</name>
</gene>
<proteinExistence type="predicted"/>
<protein>
    <submittedName>
        <fullName evidence="1">Uncharacterized protein</fullName>
    </submittedName>
</protein>
<name>A0A080LVU4_9PROT</name>
<organism evidence="1 2">
    <name type="scientific">Candidatus Accumulibacter phosphatis</name>
    <dbReference type="NCBI Taxonomy" id="327160"/>
    <lineage>
        <taxon>Bacteria</taxon>
        <taxon>Pseudomonadati</taxon>
        <taxon>Pseudomonadota</taxon>
        <taxon>Betaproteobacteria</taxon>
        <taxon>Candidatus Accumulibacter</taxon>
    </lineage>
</organism>
<dbReference type="AlphaFoldDB" id="A0A080LVU4"/>